<dbReference type="RefSeq" id="WP_253887045.1">
    <property type="nucleotide sequence ID" value="NZ_BAAAVB010000013.1"/>
</dbReference>
<evidence type="ECO:0000313" key="2">
    <source>
        <dbReference type="Proteomes" id="UP001205185"/>
    </source>
</evidence>
<organism evidence="1 2">
    <name type="scientific">Actinokineospora diospyrosa</name>
    <dbReference type="NCBI Taxonomy" id="103728"/>
    <lineage>
        <taxon>Bacteria</taxon>
        <taxon>Bacillati</taxon>
        <taxon>Actinomycetota</taxon>
        <taxon>Actinomycetes</taxon>
        <taxon>Pseudonocardiales</taxon>
        <taxon>Pseudonocardiaceae</taxon>
        <taxon>Actinokineospora</taxon>
    </lineage>
</organism>
<protein>
    <submittedName>
        <fullName evidence="1">Uncharacterized protein</fullName>
    </submittedName>
</protein>
<evidence type="ECO:0000313" key="1">
    <source>
        <dbReference type="EMBL" id="MCP2270055.1"/>
    </source>
</evidence>
<keyword evidence="2" id="KW-1185">Reference proteome</keyword>
<gene>
    <name evidence="1" type="ORF">LV75_002556</name>
</gene>
<proteinExistence type="predicted"/>
<comment type="caution">
    <text evidence="1">The sequence shown here is derived from an EMBL/GenBank/DDBJ whole genome shotgun (WGS) entry which is preliminary data.</text>
</comment>
<dbReference type="EMBL" id="JAMTCO010000006">
    <property type="protein sequence ID" value="MCP2270055.1"/>
    <property type="molecule type" value="Genomic_DNA"/>
</dbReference>
<sequence>MSATLVDNRVTEVARYPVDALQARSTPWPRQSDSHLVVAADHPVPALRSAADIVFARCADPTWPRTALSGHPFAAMAAAVAEDWCVVALRDGPTLRLTHKDGAALDPLLAVSALYLWPTDCPPTTFHVETGRATATFTLGS</sequence>
<dbReference type="Proteomes" id="UP001205185">
    <property type="component" value="Unassembled WGS sequence"/>
</dbReference>
<name>A0ABT1IBP1_9PSEU</name>
<reference evidence="1 2" key="1">
    <citation type="submission" date="2022-06" db="EMBL/GenBank/DDBJ databases">
        <title>Genomic Encyclopedia of Archaeal and Bacterial Type Strains, Phase II (KMG-II): from individual species to whole genera.</title>
        <authorList>
            <person name="Goeker M."/>
        </authorList>
    </citation>
    <scope>NUCLEOTIDE SEQUENCE [LARGE SCALE GENOMIC DNA]</scope>
    <source>
        <strain evidence="1 2">DSM 44255</strain>
    </source>
</reference>
<accession>A0ABT1IBP1</accession>